<dbReference type="AlphaFoldDB" id="A0A1Y0HPB3"/>
<keyword evidence="4" id="KW-1185">Reference proteome</keyword>
<dbReference type="KEGG" id="suls:Sdiek1_2254"/>
<dbReference type="EMBL" id="CP021416">
    <property type="protein sequence ID" value="ARU49406.1"/>
    <property type="molecule type" value="Genomic_DNA"/>
</dbReference>
<name>A0A1Y0HPB3_9BACT</name>
<protein>
    <submittedName>
        <fullName evidence="3">Uncharacterized protein</fullName>
    </submittedName>
</protein>
<evidence type="ECO:0000256" key="1">
    <source>
        <dbReference type="SAM" id="Phobius"/>
    </source>
</evidence>
<proteinExistence type="predicted"/>
<organism evidence="3 4">
    <name type="scientific">Sulfurospirillum diekertiae</name>
    <dbReference type="NCBI Taxonomy" id="1854492"/>
    <lineage>
        <taxon>Bacteria</taxon>
        <taxon>Pseudomonadati</taxon>
        <taxon>Campylobacterota</taxon>
        <taxon>Epsilonproteobacteria</taxon>
        <taxon>Campylobacterales</taxon>
        <taxon>Sulfurospirillaceae</taxon>
        <taxon>Sulfurospirillum</taxon>
    </lineage>
</organism>
<reference evidence="4" key="1">
    <citation type="submission" date="2017-05" db="EMBL/GenBank/DDBJ databases">
        <title>Dechlorination kinetics govern the competition between two new strains of the genus Sulfurospirillum.</title>
        <authorList>
            <person name="Buttet G.F."/>
            <person name="Murray A.M."/>
            <person name="Goris T."/>
            <person name="Burion M."/>
            <person name="Lin B."/>
            <person name="Rolle M."/>
            <person name="Maillard J."/>
        </authorList>
    </citation>
    <scope>NUCLEOTIDE SEQUENCE [LARGE SCALE GENOMIC DNA]</scope>
    <source>
        <strain evidence="4">SL2-1</strain>
    </source>
</reference>
<evidence type="ECO:0000256" key="2">
    <source>
        <dbReference type="SAM" id="SignalP"/>
    </source>
</evidence>
<feature type="signal peptide" evidence="2">
    <location>
        <begin position="1"/>
        <end position="17"/>
    </location>
</feature>
<sequence>MKRLLLTLLICSNFLLADYLYQPSNICIKDYWYSNGAFYYVRSDTGVTVSTITQNLGDDVFKGYDYNTSTNECAPEASNNTLGLSNEDFSYLNALIGLMIFGMLVMSLL</sequence>
<gene>
    <name evidence="3" type="ORF">Sdiek1_2254</name>
</gene>
<accession>A0A1Y0HPB3</accession>
<dbReference type="Proteomes" id="UP000196005">
    <property type="component" value="Chromosome"/>
</dbReference>
<keyword evidence="1" id="KW-0472">Membrane</keyword>
<evidence type="ECO:0000313" key="4">
    <source>
        <dbReference type="Proteomes" id="UP000196005"/>
    </source>
</evidence>
<feature type="transmembrane region" description="Helical" evidence="1">
    <location>
        <begin position="89"/>
        <end position="108"/>
    </location>
</feature>
<feature type="chain" id="PRO_5012078542" evidence="2">
    <location>
        <begin position="18"/>
        <end position="109"/>
    </location>
</feature>
<keyword evidence="2" id="KW-0732">Signal</keyword>
<keyword evidence="1" id="KW-0812">Transmembrane</keyword>
<dbReference type="RefSeq" id="WP_087439169.1">
    <property type="nucleotide sequence ID" value="NZ_CP021416.1"/>
</dbReference>
<dbReference type="OrthoDB" id="5334914at2"/>
<evidence type="ECO:0000313" key="3">
    <source>
        <dbReference type="EMBL" id="ARU49406.1"/>
    </source>
</evidence>
<keyword evidence="1" id="KW-1133">Transmembrane helix</keyword>